<comment type="caution">
    <text evidence="1">The sequence shown here is derived from an EMBL/GenBank/DDBJ whole genome shotgun (WGS) entry which is preliminary data.</text>
</comment>
<dbReference type="EMBL" id="JAEUBD010000983">
    <property type="protein sequence ID" value="KAH3669691.1"/>
    <property type="molecule type" value="Genomic_DNA"/>
</dbReference>
<evidence type="ECO:0000313" key="2">
    <source>
        <dbReference type="Proteomes" id="UP000788993"/>
    </source>
</evidence>
<sequence>MVHQSCKSTKAEGRCQQKQQSRSGHRLIFKWTAKPVNRPAKAYWLLSVKFVISMTTMVKTLSELPRVLIVATIGFQSHRMLHDLFLLALSRSLMMRYPVMRSQSTKKTFPYSNQYVVGRRSHASSGVYLSHIFNSANLQSRSGQSSESRLSTWTWGFASGTTGGSHFDVDSGNSDFSAFHSNVLSSQHGSVWGGLVSVGFDFHTTSSSGDGFSS</sequence>
<dbReference type="Proteomes" id="UP000788993">
    <property type="component" value="Unassembled WGS sequence"/>
</dbReference>
<protein>
    <submittedName>
        <fullName evidence="1">Uncharacterized protein</fullName>
    </submittedName>
</protein>
<dbReference type="AlphaFoldDB" id="A0A9P8T8A7"/>
<reference evidence="1" key="1">
    <citation type="journal article" date="2021" name="Open Biol.">
        <title>Shared evolutionary footprints suggest mitochondrial oxidative damage underlies multiple complex I losses in fungi.</title>
        <authorList>
            <person name="Schikora-Tamarit M.A."/>
            <person name="Marcet-Houben M."/>
            <person name="Nosek J."/>
            <person name="Gabaldon T."/>
        </authorList>
    </citation>
    <scope>NUCLEOTIDE SEQUENCE</scope>
    <source>
        <strain evidence="1">NCAIM Y.01608</strain>
    </source>
</reference>
<organism evidence="1 2">
    <name type="scientific">Ogataea polymorpha</name>
    <dbReference type="NCBI Taxonomy" id="460523"/>
    <lineage>
        <taxon>Eukaryota</taxon>
        <taxon>Fungi</taxon>
        <taxon>Dikarya</taxon>
        <taxon>Ascomycota</taxon>
        <taxon>Saccharomycotina</taxon>
        <taxon>Pichiomycetes</taxon>
        <taxon>Pichiales</taxon>
        <taxon>Pichiaceae</taxon>
        <taxon>Ogataea</taxon>
    </lineage>
</organism>
<name>A0A9P8T8A7_9ASCO</name>
<proteinExistence type="predicted"/>
<accession>A0A9P8T8A7</accession>
<gene>
    <name evidence="1" type="ORF">OGATHE_002503</name>
</gene>
<keyword evidence="2" id="KW-1185">Reference proteome</keyword>
<reference evidence="1" key="2">
    <citation type="submission" date="2021-01" db="EMBL/GenBank/DDBJ databases">
        <authorList>
            <person name="Schikora-Tamarit M.A."/>
        </authorList>
    </citation>
    <scope>NUCLEOTIDE SEQUENCE</scope>
    <source>
        <strain evidence="1">NCAIM Y.01608</strain>
    </source>
</reference>
<evidence type="ECO:0000313" key="1">
    <source>
        <dbReference type="EMBL" id="KAH3669691.1"/>
    </source>
</evidence>